<comment type="caution">
    <text evidence="3">The sequence shown here is derived from an EMBL/GenBank/DDBJ whole genome shotgun (WGS) entry which is preliminary data.</text>
</comment>
<dbReference type="AlphaFoldDB" id="A0A2W5R9F9"/>
<dbReference type="Proteomes" id="UP000248887">
    <property type="component" value="Unassembled WGS sequence"/>
</dbReference>
<protein>
    <submittedName>
        <fullName evidence="3">Heavy metal RND transporter</fullName>
    </submittedName>
</protein>
<evidence type="ECO:0000313" key="3">
    <source>
        <dbReference type="EMBL" id="PZQ85424.1"/>
    </source>
</evidence>
<feature type="chain" id="PRO_5015940758" evidence="1">
    <location>
        <begin position="29"/>
        <end position="135"/>
    </location>
</feature>
<dbReference type="EMBL" id="QFQD01000003">
    <property type="protein sequence ID" value="PZQ85424.1"/>
    <property type="molecule type" value="Genomic_DNA"/>
</dbReference>
<proteinExistence type="predicted"/>
<reference evidence="3 4" key="1">
    <citation type="submission" date="2017-08" db="EMBL/GenBank/DDBJ databases">
        <title>Infants hospitalized years apart are colonized by the same room-sourced microbial strains.</title>
        <authorList>
            <person name="Brooks B."/>
            <person name="Olm M.R."/>
            <person name="Firek B.A."/>
            <person name="Baker R."/>
            <person name="Thomas B.C."/>
            <person name="Morowitz M.J."/>
            <person name="Banfield J.F."/>
        </authorList>
    </citation>
    <scope>NUCLEOTIDE SEQUENCE [LARGE SCALE GENOMIC DNA]</scope>
    <source>
        <strain evidence="3">S2_005_001_R2_27</strain>
    </source>
</reference>
<dbReference type="Pfam" id="PF13115">
    <property type="entry name" value="YtkA"/>
    <property type="match status" value="1"/>
</dbReference>
<organism evidence="3 4">
    <name type="scientific">Ancylobacter novellus</name>
    <name type="common">Thiobacillus novellus</name>
    <dbReference type="NCBI Taxonomy" id="921"/>
    <lineage>
        <taxon>Bacteria</taxon>
        <taxon>Pseudomonadati</taxon>
        <taxon>Pseudomonadota</taxon>
        <taxon>Alphaproteobacteria</taxon>
        <taxon>Hyphomicrobiales</taxon>
        <taxon>Xanthobacteraceae</taxon>
        <taxon>Ancylobacter</taxon>
    </lineage>
</organism>
<dbReference type="InterPro" id="IPR032693">
    <property type="entry name" value="YtkA-like_dom"/>
</dbReference>
<accession>A0A2W5R9F9</accession>
<sequence>MTTFNTKHAATAALAAALSMAVLSTAHADIANYEFRLVQSDIKQGNAAIVAVRLVDKRSGNVVPDAVIFATRIDMAPDGMPTMAAPIEALPSTEPGVYRFKANLMMAGGWQLSLGAKIQGETGTIENKLVLKAVP</sequence>
<gene>
    <name evidence="3" type="ORF">DI549_01725</name>
</gene>
<name>A0A2W5R9F9_ANCNO</name>
<evidence type="ECO:0000256" key="1">
    <source>
        <dbReference type="SAM" id="SignalP"/>
    </source>
</evidence>
<keyword evidence="1" id="KW-0732">Signal</keyword>
<feature type="domain" description="YtkA-like" evidence="2">
    <location>
        <begin position="28"/>
        <end position="114"/>
    </location>
</feature>
<feature type="signal peptide" evidence="1">
    <location>
        <begin position="1"/>
        <end position="28"/>
    </location>
</feature>
<evidence type="ECO:0000259" key="2">
    <source>
        <dbReference type="Pfam" id="PF13115"/>
    </source>
</evidence>
<evidence type="ECO:0000313" key="4">
    <source>
        <dbReference type="Proteomes" id="UP000248887"/>
    </source>
</evidence>